<dbReference type="Gene3D" id="3.40.50.2300">
    <property type="match status" value="1"/>
</dbReference>
<dbReference type="FunFam" id="1.10.10.10:FF:000018">
    <property type="entry name" value="DNA-binding response regulator ResD"/>
    <property type="match status" value="1"/>
</dbReference>
<evidence type="ECO:0000256" key="2">
    <source>
        <dbReference type="ARBA" id="ARBA00022553"/>
    </source>
</evidence>
<dbReference type="GO" id="GO:0000156">
    <property type="term" value="F:phosphorelay response regulator activity"/>
    <property type="evidence" value="ECO:0007669"/>
    <property type="project" value="TreeGrafter"/>
</dbReference>
<dbReference type="SMART" id="SM00448">
    <property type="entry name" value="REC"/>
    <property type="match status" value="1"/>
</dbReference>
<keyword evidence="4" id="KW-0805">Transcription regulation</keyword>
<keyword evidence="3" id="KW-0902">Two-component regulatory system</keyword>
<dbReference type="Gene3D" id="1.10.10.10">
    <property type="entry name" value="Winged helix-like DNA-binding domain superfamily/Winged helix DNA-binding domain"/>
    <property type="match status" value="1"/>
</dbReference>
<sequence>MKKILVADDDYLLRDLIKDILEEKNYEVLEAKNGQEAVEIFNQNPEISLVILDVMMPQYDGMEVLRRIRLQSNVPVLILTALGDTQNELSSLRSGANDYMAKPFHPEVLLARAENLMRMVRNKSDSHLQVGEVVVDEKKCRVYVRGKEISLTHKEYQLLVYLMQNRDIVLTRDQILEKVWGFDYEGDIRTIDTHIKMLRMDLKSCGSYIRTIRGMGYTLSSEG</sequence>
<proteinExistence type="predicted"/>
<dbReference type="GO" id="GO:0000976">
    <property type="term" value="F:transcription cis-regulatory region binding"/>
    <property type="evidence" value="ECO:0007669"/>
    <property type="project" value="TreeGrafter"/>
</dbReference>
<dbReference type="CDD" id="cd17574">
    <property type="entry name" value="REC_OmpR"/>
    <property type="match status" value="1"/>
</dbReference>
<dbReference type="Pfam" id="PF00072">
    <property type="entry name" value="Response_reg"/>
    <property type="match status" value="1"/>
</dbReference>
<gene>
    <name evidence="12" type="ORF">RUMHYD_01338</name>
</gene>
<dbReference type="InterPro" id="IPR001867">
    <property type="entry name" value="OmpR/PhoB-type_DNA-bd"/>
</dbReference>
<evidence type="ECO:0000259" key="10">
    <source>
        <dbReference type="PROSITE" id="PS50110"/>
    </source>
</evidence>
<evidence type="ECO:0000256" key="4">
    <source>
        <dbReference type="ARBA" id="ARBA00023015"/>
    </source>
</evidence>
<keyword evidence="13" id="KW-1185">Reference proteome</keyword>
<dbReference type="PANTHER" id="PTHR48111">
    <property type="entry name" value="REGULATOR OF RPOS"/>
    <property type="match status" value="1"/>
</dbReference>
<dbReference type="GeneID" id="86820569"/>
<dbReference type="InterPro" id="IPR001789">
    <property type="entry name" value="Sig_transdc_resp-reg_receiver"/>
</dbReference>
<dbReference type="PATRIC" id="fig|476272.21.peg.2686"/>
<feature type="domain" description="OmpR/PhoB-type" evidence="11">
    <location>
        <begin position="125"/>
        <end position="221"/>
    </location>
</feature>
<dbReference type="FunFam" id="3.40.50.2300:FF:000001">
    <property type="entry name" value="DNA-binding response regulator PhoB"/>
    <property type="match status" value="1"/>
</dbReference>
<accession>C0CKG8</accession>
<comment type="function">
    <text evidence="7">May play the central regulatory role in sporulation. It may be an element of the effector pathway responsible for the activation of sporulation genes in response to nutritional stress. Spo0A may act in concert with spo0H (a sigma factor) to control the expression of some genes that are critical to the sporulation process.</text>
</comment>
<reference evidence="12 13" key="2">
    <citation type="submission" date="2009-02" db="EMBL/GenBank/DDBJ databases">
        <title>Draft genome sequence of Blautia hydrogenotrophica DSM 10507 (Ruminococcus hydrogenotrophicus DSM 10507).</title>
        <authorList>
            <person name="Sudarsanam P."/>
            <person name="Ley R."/>
            <person name="Guruge J."/>
            <person name="Turnbaugh P.J."/>
            <person name="Mahowald M."/>
            <person name="Liep D."/>
            <person name="Gordon J."/>
        </authorList>
    </citation>
    <scope>NUCLEOTIDE SEQUENCE [LARGE SCALE GENOMIC DNA]</scope>
    <source>
        <strain evidence="13">DSM 10507 / JCM 14656 / S5a33</strain>
    </source>
</reference>
<dbReference type="GO" id="GO:0006355">
    <property type="term" value="P:regulation of DNA-templated transcription"/>
    <property type="evidence" value="ECO:0007669"/>
    <property type="project" value="InterPro"/>
</dbReference>
<dbReference type="InterPro" id="IPR039420">
    <property type="entry name" value="WalR-like"/>
</dbReference>
<dbReference type="SMART" id="SM00862">
    <property type="entry name" value="Trans_reg_C"/>
    <property type="match status" value="1"/>
</dbReference>
<evidence type="ECO:0000313" key="12">
    <source>
        <dbReference type="EMBL" id="EEG49748.1"/>
    </source>
</evidence>
<dbReference type="Pfam" id="PF00486">
    <property type="entry name" value="Trans_reg_C"/>
    <property type="match status" value="1"/>
</dbReference>
<dbReference type="AlphaFoldDB" id="C0CKG8"/>
<protein>
    <recommendedName>
        <fullName evidence="1">Stage 0 sporulation protein A homolog</fullName>
    </recommendedName>
</protein>
<evidence type="ECO:0000256" key="7">
    <source>
        <dbReference type="ARBA" id="ARBA00024867"/>
    </source>
</evidence>
<evidence type="ECO:0000256" key="5">
    <source>
        <dbReference type="ARBA" id="ARBA00023125"/>
    </source>
</evidence>
<feature type="domain" description="Response regulatory" evidence="10">
    <location>
        <begin position="3"/>
        <end position="117"/>
    </location>
</feature>
<dbReference type="GO" id="GO:0032993">
    <property type="term" value="C:protein-DNA complex"/>
    <property type="evidence" value="ECO:0007669"/>
    <property type="project" value="TreeGrafter"/>
</dbReference>
<reference evidence="12 13" key="1">
    <citation type="submission" date="2009-01" db="EMBL/GenBank/DDBJ databases">
        <authorList>
            <person name="Fulton L."/>
            <person name="Clifton S."/>
            <person name="Fulton B."/>
            <person name="Xu J."/>
            <person name="Minx P."/>
            <person name="Pepin K.H."/>
            <person name="Johnson M."/>
            <person name="Bhonagiri V."/>
            <person name="Nash W.E."/>
            <person name="Mardis E.R."/>
            <person name="Wilson R.K."/>
        </authorList>
    </citation>
    <scope>NUCLEOTIDE SEQUENCE [LARGE SCALE GENOMIC DNA]</scope>
    <source>
        <strain evidence="13">DSM 10507 / JCM 14656 / S5a33</strain>
    </source>
</reference>
<name>C0CKG8_BLAHS</name>
<keyword evidence="2 8" id="KW-0597">Phosphoprotein</keyword>
<feature type="DNA-binding region" description="OmpR/PhoB-type" evidence="9">
    <location>
        <begin position="125"/>
        <end position="221"/>
    </location>
</feature>
<dbReference type="InterPro" id="IPR036388">
    <property type="entry name" value="WH-like_DNA-bd_sf"/>
</dbReference>
<evidence type="ECO:0000256" key="1">
    <source>
        <dbReference type="ARBA" id="ARBA00018672"/>
    </source>
</evidence>
<evidence type="ECO:0000256" key="9">
    <source>
        <dbReference type="PROSITE-ProRule" id="PRU01091"/>
    </source>
</evidence>
<dbReference type="HOGENOM" id="CLU_000445_30_3_9"/>
<evidence type="ECO:0000259" key="11">
    <source>
        <dbReference type="PROSITE" id="PS51755"/>
    </source>
</evidence>
<dbReference type="PROSITE" id="PS50110">
    <property type="entry name" value="RESPONSE_REGULATORY"/>
    <property type="match status" value="1"/>
</dbReference>
<dbReference type="eggNOG" id="COG0745">
    <property type="taxonomic scope" value="Bacteria"/>
</dbReference>
<comment type="caution">
    <text evidence="12">The sequence shown here is derived from an EMBL/GenBank/DDBJ whole genome shotgun (WGS) entry which is preliminary data.</text>
</comment>
<feature type="modified residue" description="4-aspartylphosphate" evidence="8">
    <location>
        <position position="53"/>
    </location>
</feature>
<evidence type="ECO:0000256" key="6">
    <source>
        <dbReference type="ARBA" id="ARBA00023163"/>
    </source>
</evidence>
<evidence type="ECO:0000256" key="3">
    <source>
        <dbReference type="ARBA" id="ARBA00023012"/>
    </source>
</evidence>
<dbReference type="InterPro" id="IPR011006">
    <property type="entry name" value="CheY-like_superfamily"/>
</dbReference>
<keyword evidence="6" id="KW-0804">Transcription</keyword>
<dbReference type="SUPFAM" id="SSF52172">
    <property type="entry name" value="CheY-like"/>
    <property type="match status" value="1"/>
</dbReference>
<dbReference type="PANTHER" id="PTHR48111:SF73">
    <property type="entry name" value="ALKALINE PHOSPHATASE SYNTHESIS TRANSCRIPTIONAL REGULATORY PROTEIN PHOP"/>
    <property type="match status" value="1"/>
</dbReference>
<dbReference type="Proteomes" id="UP000003100">
    <property type="component" value="Unassembled WGS sequence"/>
</dbReference>
<keyword evidence="5 9" id="KW-0238">DNA-binding</keyword>
<evidence type="ECO:0000313" key="13">
    <source>
        <dbReference type="Proteomes" id="UP000003100"/>
    </source>
</evidence>
<evidence type="ECO:0000256" key="8">
    <source>
        <dbReference type="PROSITE-ProRule" id="PRU00169"/>
    </source>
</evidence>
<dbReference type="PROSITE" id="PS51755">
    <property type="entry name" value="OMPR_PHOB"/>
    <property type="match status" value="1"/>
</dbReference>
<dbReference type="EMBL" id="ACBZ01000066">
    <property type="protein sequence ID" value="EEG49748.1"/>
    <property type="molecule type" value="Genomic_DNA"/>
</dbReference>
<dbReference type="CDD" id="cd00383">
    <property type="entry name" value="trans_reg_C"/>
    <property type="match status" value="1"/>
</dbReference>
<organism evidence="12 13">
    <name type="scientific">Blautia hydrogenotrophica (strain DSM 10507 / JCM 14656 / S5a33)</name>
    <name type="common">Ruminococcus hydrogenotrophicus</name>
    <dbReference type="NCBI Taxonomy" id="476272"/>
    <lineage>
        <taxon>Bacteria</taxon>
        <taxon>Bacillati</taxon>
        <taxon>Bacillota</taxon>
        <taxon>Clostridia</taxon>
        <taxon>Lachnospirales</taxon>
        <taxon>Lachnospiraceae</taxon>
        <taxon>Blautia</taxon>
    </lineage>
</organism>
<dbReference type="GO" id="GO:0005829">
    <property type="term" value="C:cytosol"/>
    <property type="evidence" value="ECO:0007669"/>
    <property type="project" value="TreeGrafter"/>
</dbReference>
<dbReference type="RefSeq" id="WP_005947371.1">
    <property type="nucleotide sequence ID" value="NZ_CP136423.1"/>
</dbReference>